<protein>
    <submittedName>
        <fullName evidence="2">Uncharacterized protein</fullName>
    </submittedName>
</protein>
<keyword evidence="1" id="KW-1133">Transmembrane helix</keyword>
<evidence type="ECO:0000313" key="2">
    <source>
        <dbReference type="EMBL" id="CAA9330446.1"/>
    </source>
</evidence>
<feature type="transmembrane region" description="Helical" evidence="1">
    <location>
        <begin position="73"/>
        <end position="93"/>
    </location>
</feature>
<feature type="transmembrane region" description="Helical" evidence="1">
    <location>
        <begin position="36"/>
        <end position="53"/>
    </location>
</feature>
<dbReference type="AlphaFoldDB" id="A0A6J4LDN4"/>
<keyword evidence="1" id="KW-0472">Membrane</keyword>
<keyword evidence="1" id="KW-0812">Transmembrane</keyword>
<reference evidence="2" key="1">
    <citation type="submission" date="2020-02" db="EMBL/GenBank/DDBJ databases">
        <authorList>
            <person name="Meier V. D."/>
        </authorList>
    </citation>
    <scope>NUCLEOTIDE SEQUENCE</scope>
    <source>
        <strain evidence="2">AVDCRST_MAG46</strain>
    </source>
</reference>
<accession>A0A6J4LDN4</accession>
<name>A0A6J4LDN4_9ACTN</name>
<gene>
    <name evidence="2" type="ORF">AVDCRST_MAG46-1393</name>
</gene>
<sequence>MGRLSRRGGESLSSVSPLREVLDDVRTEVRTRRAQVLAGLTYAVLVAGGLYLFSSIGEDSGEHYDEVYRTTLAGVGVGVLALGVLLGIVTLAVDRDVRRRATPGAPRRHLRSRRRLVVTMVMCVGLISAGLFALAGWS</sequence>
<evidence type="ECO:0000256" key="1">
    <source>
        <dbReference type="SAM" id="Phobius"/>
    </source>
</evidence>
<proteinExistence type="predicted"/>
<organism evidence="2">
    <name type="scientific">uncultured Nocardioidaceae bacterium</name>
    <dbReference type="NCBI Taxonomy" id="253824"/>
    <lineage>
        <taxon>Bacteria</taxon>
        <taxon>Bacillati</taxon>
        <taxon>Actinomycetota</taxon>
        <taxon>Actinomycetes</taxon>
        <taxon>Propionibacteriales</taxon>
        <taxon>Nocardioidaceae</taxon>
        <taxon>environmental samples</taxon>
    </lineage>
</organism>
<dbReference type="EMBL" id="CADCUD010000088">
    <property type="protein sequence ID" value="CAA9330446.1"/>
    <property type="molecule type" value="Genomic_DNA"/>
</dbReference>
<feature type="transmembrane region" description="Helical" evidence="1">
    <location>
        <begin position="116"/>
        <end position="137"/>
    </location>
</feature>